<comment type="caution">
    <text evidence="2">The sequence shown here is derived from an EMBL/GenBank/DDBJ whole genome shotgun (WGS) entry which is preliminary data.</text>
</comment>
<dbReference type="GO" id="GO:0052689">
    <property type="term" value="F:carboxylic ester hydrolase activity"/>
    <property type="evidence" value="ECO:0007669"/>
    <property type="project" value="TreeGrafter"/>
</dbReference>
<evidence type="ECO:0000259" key="1">
    <source>
        <dbReference type="Pfam" id="PF00561"/>
    </source>
</evidence>
<evidence type="ECO:0000313" key="3">
    <source>
        <dbReference type="Proteomes" id="UP000754883"/>
    </source>
</evidence>
<dbReference type="SUPFAM" id="SSF53474">
    <property type="entry name" value="alpha/beta-Hydrolases"/>
    <property type="match status" value="1"/>
</dbReference>
<keyword evidence="3" id="KW-1185">Reference proteome</keyword>
<organism evidence="2 3">
    <name type="scientific">Clonostachys byssicola</name>
    <dbReference type="NCBI Taxonomy" id="160290"/>
    <lineage>
        <taxon>Eukaryota</taxon>
        <taxon>Fungi</taxon>
        <taxon>Dikarya</taxon>
        <taxon>Ascomycota</taxon>
        <taxon>Pezizomycotina</taxon>
        <taxon>Sordariomycetes</taxon>
        <taxon>Hypocreomycetidae</taxon>
        <taxon>Hypocreales</taxon>
        <taxon>Bionectriaceae</taxon>
        <taxon>Clonostachys</taxon>
    </lineage>
</organism>
<protein>
    <recommendedName>
        <fullName evidence="1">AB hydrolase-1 domain-containing protein</fullName>
    </recommendedName>
</protein>
<dbReference type="Proteomes" id="UP000754883">
    <property type="component" value="Unassembled WGS sequence"/>
</dbReference>
<dbReference type="OrthoDB" id="10249433at2759"/>
<proteinExistence type="predicted"/>
<dbReference type="PANTHER" id="PTHR43265:SF1">
    <property type="entry name" value="ESTERASE ESTD"/>
    <property type="match status" value="1"/>
</dbReference>
<feature type="domain" description="AB hydrolase-1" evidence="1">
    <location>
        <begin position="232"/>
        <end position="421"/>
    </location>
</feature>
<dbReference type="Gene3D" id="3.40.50.1820">
    <property type="entry name" value="alpha/beta hydrolase"/>
    <property type="match status" value="1"/>
</dbReference>
<dbReference type="InterPro" id="IPR029058">
    <property type="entry name" value="AB_hydrolase_fold"/>
</dbReference>
<dbReference type="AlphaFoldDB" id="A0A9N9Y7F3"/>
<name>A0A9N9Y7F3_9HYPO</name>
<dbReference type="InterPro" id="IPR053145">
    <property type="entry name" value="AB_hydrolase_Est10"/>
</dbReference>
<dbReference type="InterPro" id="IPR000073">
    <property type="entry name" value="AB_hydrolase_1"/>
</dbReference>
<sequence>MMILTDLLTKIQSFFLTENQRRTQSIKVEQHAKDIVIYLQEGNWESLHQQLVFPLRLFITKHVLEYGWKTLTSMAGPLKPIGSPEVHAGWPLSRISVPLQSERLSLALTLWMTWSGKLITLQVGPRLSHPWKAPSYASANSRSVSLTLGHGLRRVGATLTLPLTRNPGDEGFPCVILIGGSGPVDRDSTVGSSKPFKDLALGLAAHNISVCRFDKRASTLLGKLTMSKKTATLTDEYVYHVIDAIQKIRRVPEINPERIFLLGHSLGTLIAARLASLDTSVAGCILMAAPSEPIYRCAIRQLNYLESSDSSEKPPVDASKEVPAESDMLKDLRKQADVADRPHLDLSTPAKQLPFGIGPAYWLEYRTFDVMETLKDIRKPVLVLQGERDYQVTATEDYTRLHEKFSALPNFRFRQFKNLNHLFISGQGPPTPLEYFSPGNVEADVITEIQRWVHE</sequence>
<gene>
    <name evidence="2" type="ORF">CBYS24578_00015309</name>
</gene>
<dbReference type="Pfam" id="PF00561">
    <property type="entry name" value="Abhydrolase_1"/>
    <property type="match status" value="1"/>
</dbReference>
<evidence type="ECO:0000313" key="2">
    <source>
        <dbReference type="EMBL" id="CAG9998632.1"/>
    </source>
</evidence>
<dbReference type="EMBL" id="CABFNO020001547">
    <property type="protein sequence ID" value="CAG9998632.1"/>
    <property type="molecule type" value="Genomic_DNA"/>
</dbReference>
<reference evidence="2" key="1">
    <citation type="submission" date="2021-10" db="EMBL/GenBank/DDBJ databases">
        <authorList>
            <person name="Piombo E."/>
        </authorList>
    </citation>
    <scope>NUCLEOTIDE SEQUENCE</scope>
</reference>
<accession>A0A9N9Y7F3</accession>
<dbReference type="PANTHER" id="PTHR43265">
    <property type="entry name" value="ESTERASE ESTD"/>
    <property type="match status" value="1"/>
</dbReference>